<dbReference type="Proteomes" id="UP000518300">
    <property type="component" value="Unassembled WGS sequence"/>
</dbReference>
<evidence type="ECO:0000313" key="3">
    <source>
        <dbReference type="Proteomes" id="UP000518300"/>
    </source>
</evidence>
<name>A0A848LMI6_9BACT</name>
<evidence type="ECO:0000313" key="2">
    <source>
        <dbReference type="EMBL" id="NMO18921.1"/>
    </source>
</evidence>
<protein>
    <recommendedName>
        <fullName evidence="4">Lipoprotein</fullName>
    </recommendedName>
</protein>
<comment type="caution">
    <text evidence="2">The sequence shown here is derived from an EMBL/GenBank/DDBJ whole genome shotgun (WGS) entry which is preliminary data.</text>
</comment>
<keyword evidence="3" id="KW-1185">Reference proteome</keyword>
<evidence type="ECO:0000256" key="1">
    <source>
        <dbReference type="SAM" id="MobiDB-lite"/>
    </source>
</evidence>
<accession>A0A848LMI6</accession>
<proteinExistence type="predicted"/>
<feature type="region of interest" description="Disordered" evidence="1">
    <location>
        <begin position="36"/>
        <end position="102"/>
    </location>
</feature>
<dbReference type="EMBL" id="JABBJJ010000161">
    <property type="protein sequence ID" value="NMO18921.1"/>
    <property type="molecule type" value="Genomic_DNA"/>
</dbReference>
<dbReference type="AlphaFoldDB" id="A0A848LMI6"/>
<evidence type="ECO:0008006" key="4">
    <source>
        <dbReference type="Google" id="ProtNLM"/>
    </source>
</evidence>
<dbReference type="PROSITE" id="PS51257">
    <property type="entry name" value="PROKAR_LIPOPROTEIN"/>
    <property type="match status" value="1"/>
</dbReference>
<sequence length="164" mass="17112">MPLRRGPPPRGHMKNLPGVLAFSTALLLAAGCHRNTGEGTGATDAAVGAPSEGTQTGTQRGAMTSTTDDAGTVTVESPNPTTDAGITSRDGGEGMAKGTGGNREAMEACVDQWLKANKLDPYGHDEGTMYAGGTPLFDESTGERKDRLEYVFQRKPEARKACAK</sequence>
<feature type="compositionally biased region" description="Polar residues" evidence="1">
    <location>
        <begin position="52"/>
        <end position="85"/>
    </location>
</feature>
<reference evidence="2 3" key="1">
    <citation type="submission" date="2020-04" db="EMBL/GenBank/DDBJ databases">
        <title>Draft genome of Pyxidicoccus fallax type strain.</title>
        <authorList>
            <person name="Whitworth D.E."/>
        </authorList>
    </citation>
    <scope>NUCLEOTIDE SEQUENCE [LARGE SCALE GENOMIC DNA]</scope>
    <source>
        <strain evidence="2 3">DSM 14698</strain>
    </source>
</reference>
<gene>
    <name evidence="2" type="ORF">HG543_29250</name>
</gene>
<organism evidence="2 3">
    <name type="scientific">Pyxidicoccus fallax</name>
    <dbReference type="NCBI Taxonomy" id="394095"/>
    <lineage>
        <taxon>Bacteria</taxon>
        <taxon>Pseudomonadati</taxon>
        <taxon>Myxococcota</taxon>
        <taxon>Myxococcia</taxon>
        <taxon>Myxococcales</taxon>
        <taxon>Cystobacterineae</taxon>
        <taxon>Myxococcaceae</taxon>
        <taxon>Pyxidicoccus</taxon>
    </lineage>
</organism>